<feature type="transmembrane region" description="Helical" evidence="1">
    <location>
        <begin position="42"/>
        <end position="64"/>
    </location>
</feature>
<evidence type="ECO:0000256" key="1">
    <source>
        <dbReference type="SAM" id="Phobius"/>
    </source>
</evidence>
<keyword evidence="1" id="KW-0812">Transmembrane</keyword>
<dbReference type="PANTHER" id="PTHR36318">
    <property type="entry name" value="OS06G0581300 PROTEIN"/>
    <property type="match status" value="1"/>
</dbReference>
<organism evidence="2">
    <name type="scientific">Salix viminalis</name>
    <name type="common">Common osier</name>
    <name type="synonym">Basket willow</name>
    <dbReference type="NCBI Taxonomy" id="40686"/>
    <lineage>
        <taxon>Eukaryota</taxon>
        <taxon>Viridiplantae</taxon>
        <taxon>Streptophyta</taxon>
        <taxon>Embryophyta</taxon>
        <taxon>Tracheophyta</taxon>
        <taxon>Spermatophyta</taxon>
        <taxon>Magnoliopsida</taxon>
        <taxon>eudicotyledons</taxon>
        <taxon>Gunneridae</taxon>
        <taxon>Pentapetalae</taxon>
        <taxon>rosids</taxon>
        <taxon>fabids</taxon>
        <taxon>Malpighiales</taxon>
        <taxon>Salicaceae</taxon>
        <taxon>Saliceae</taxon>
        <taxon>Salix</taxon>
    </lineage>
</organism>
<keyword evidence="1" id="KW-0472">Membrane</keyword>
<dbReference type="Pfam" id="PF07343">
    <property type="entry name" value="DUF1475"/>
    <property type="match status" value="1"/>
</dbReference>
<keyword evidence="1" id="KW-1133">Transmembrane helix</keyword>
<gene>
    <name evidence="2" type="ORF">SVIM_LOCUS515062</name>
</gene>
<reference evidence="2" key="1">
    <citation type="submission" date="2019-03" db="EMBL/GenBank/DDBJ databases">
        <authorList>
            <person name="Mank J."/>
            <person name="Almeida P."/>
        </authorList>
    </citation>
    <scope>NUCLEOTIDE SEQUENCE</scope>
    <source>
        <strain evidence="2">78183</strain>
    </source>
</reference>
<proteinExistence type="predicted"/>
<dbReference type="InterPro" id="IPR009943">
    <property type="entry name" value="DUF1475"/>
</dbReference>
<evidence type="ECO:0008006" key="3">
    <source>
        <dbReference type="Google" id="ProtNLM"/>
    </source>
</evidence>
<protein>
    <recommendedName>
        <fullName evidence="3">Ion transport domain-containing protein</fullName>
    </recommendedName>
</protein>
<sequence>MAIPLSNFLRSLFLVMGCLMVGTLVYTIYVDGFPFRRDLLTPWMIATVVDFYINVIAVAALDFLQRIELYYCNNLDTSANMLWQYYKLCLHFYPISQVVT</sequence>
<accession>A0A6N2NIG6</accession>
<dbReference type="EMBL" id="CAADRP010002351">
    <property type="protein sequence ID" value="VFU66356.1"/>
    <property type="molecule type" value="Genomic_DNA"/>
</dbReference>
<feature type="transmembrane region" description="Helical" evidence="1">
    <location>
        <begin position="12"/>
        <end position="30"/>
    </location>
</feature>
<name>A0A6N2NIG6_SALVM</name>
<evidence type="ECO:0000313" key="2">
    <source>
        <dbReference type="EMBL" id="VFU66356.1"/>
    </source>
</evidence>
<dbReference type="PANTHER" id="PTHR36318:SF3">
    <property type="entry name" value="OS06G0581300 PROTEIN"/>
    <property type="match status" value="1"/>
</dbReference>
<dbReference type="AlphaFoldDB" id="A0A6N2NIG6"/>